<accession>A0A9Q3GDK5</accession>
<reference evidence="2" key="1">
    <citation type="submission" date="2021-03" db="EMBL/GenBank/DDBJ databases">
        <title>Draft genome sequence of rust myrtle Austropuccinia psidii MF-1, a brazilian biotype.</title>
        <authorList>
            <person name="Quecine M.C."/>
            <person name="Pachon D.M.R."/>
            <person name="Bonatelli M.L."/>
            <person name="Correr F.H."/>
            <person name="Franceschini L.M."/>
            <person name="Leite T.F."/>
            <person name="Margarido G.R.A."/>
            <person name="Almeida C.A."/>
            <person name="Ferrarezi J.A."/>
            <person name="Labate C.A."/>
        </authorList>
    </citation>
    <scope>NUCLEOTIDE SEQUENCE</scope>
    <source>
        <strain evidence="2">MF-1</strain>
    </source>
</reference>
<evidence type="ECO:0000313" key="2">
    <source>
        <dbReference type="EMBL" id="MBW0463733.1"/>
    </source>
</evidence>
<sequence length="287" mass="32537">MASKGTNQRTKKAFPEPSDLEGDTLDTVVDGKTMREIIFTLPFTLQFNSNLKPEDCKDKDQDLWLHQLLKDLFQWSMDTKRFNLASHWAELGASCEKICLKEIDLKDLMIITKGWNPTRKRTTNPDRAHSDSFRLTRSSPNQLLGSFLPFRNQQVSGQDSPFCTLPGSFQEKTRIQGQKQGLLSPKAERVRPNDPETGGLGEGSTQEPEVVVSHSIISSPLYQNITPTKIEHNTVSPERNLNSDAWWLQMSQFAENTQKQFSELQASHEIMKALTASMDKIVKPTED</sequence>
<evidence type="ECO:0000256" key="1">
    <source>
        <dbReference type="SAM" id="MobiDB-lite"/>
    </source>
</evidence>
<dbReference type="Proteomes" id="UP000765509">
    <property type="component" value="Unassembled WGS sequence"/>
</dbReference>
<feature type="region of interest" description="Disordered" evidence="1">
    <location>
        <begin position="174"/>
        <end position="208"/>
    </location>
</feature>
<protein>
    <submittedName>
        <fullName evidence="2">Uncharacterized protein</fullName>
    </submittedName>
</protein>
<dbReference type="EMBL" id="AVOT02000620">
    <property type="protein sequence ID" value="MBW0463733.1"/>
    <property type="molecule type" value="Genomic_DNA"/>
</dbReference>
<comment type="caution">
    <text evidence="2">The sequence shown here is derived from an EMBL/GenBank/DDBJ whole genome shotgun (WGS) entry which is preliminary data.</text>
</comment>
<evidence type="ECO:0000313" key="3">
    <source>
        <dbReference type="Proteomes" id="UP000765509"/>
    </source>
</evidence>
<organism evidence="2 3">
    <name type="scientific">Austropuccinia psidii MF-1</name>
    <dbReference type="NCBI Taxonomy" id="1389203"/>
    <lineage>
        <taxon>Eukaryota</taxon>
        <taxon>Fungi</taxon>
        <taxon>Dikarya</taxon>
        <taxon>Basidiomycota</taxon>
        <taxon>Pucciniomycotina</taxon>
        <taxon>Pucciniomycetes</taxon>
        <taxon>Pucciniales</taxon>
        <taxon>Sphaerophragmiaceae</taxon>
        <taxon>Austropuccinia</taxon>
    </lineage>
</organism>
<proteinExistence type="predicted"/>
<dbReference type="AlphaFoldDB" id="A0A9Q3GDK5"/>
<name>A0A9Q3GDK5_9BASI</name>
<gene>
    <name evidence="2" type="ORF">O181_003448</name>
</gene>
<keyword evidence="3" id="KW-1185">Reference proteome</keyword>